<feature type="coiled-coil region" evidence="1">
    <location>
        <begin position="86"/>
        <end position="127"/>
    </location>
</feature>
<evidence type="ECO:0000256" key="2">
    <source>
        <dbReference type="SAM" id="MobiDB-lite"/>
    </source>
</evidence>
<feature type="compositionally biased region" description="Low complexity" evidence="2">
    <location>
        <begin position="373"/>
        <end position="399"/>
    </location>
</feature>
<feature type="compositionally biased region" description="Basic and acidic residues" evidence="2">
    <location>
        <begin position="183"/>
        <end position="200"/>
    </location>
</feature>
<evidence type="ECO:0000313" key="4">
    <source>
        <dbReference type="Proteomes" id="UP001208570"/>
    </source>
</evidence>
<feature type="compositionally biased region" description="Polar residues" evidence="2">
    <location>
        <begin position="624"/>
        <end position="646"/>
    </location>
</feature>
<feature type="region of interest" description="Disordered" evidence="2">
    <location>
        <begin position="701"/>
        <end position="739"/>
    </location>
</feature>
<feature type="region of interest" description="Disordered" evidence="2">
    <location>
        <begin position="298"/>
        <end position="322"/>
    </location>
</feature>
<comment type="caution">
    <text evidence="3">The sequence shown here is derived from an EMBL/GenBank/DDBJ whole genome shotgun (WGS) entry which is preliminary data.</text>
</comment>
<feature type="region of interest" description="Disordered" evidence="2">
    <location>
        <begin position="774"/>
        <end position="812"/>
    </location>
</feature>
<feature type="compositionally biased region" description="Polar residues" evidence="2">
    <location>
        <begin position="400"/>
        <end position="431"/>
    </location>
</feature>
<proteinExistence type="predicted"/>
<feature type="compositionally biased region" description="Polar residues" evidence="2">
    <location>
        <begin position="680"/>
        <end position="689"/>
    </location>
</feature>
<feature type="compositionally biased region" description="Polar residues" evidence="2">
    <location>
        <begin position="795"/>
        <end position="806"/>
    </location>
</feature>
<evidence type="ECO:0000313" key="3">
    <source>
        <dbReference type="EMBL" id="KAK2167422.1"/>
    </source>
</evidence>
<organism evidence="3 4">
    <name type="scientific">Paralvinella palmiformis</name>
    <dbReference type="NCBI Taxonomy" id="53620"/>
    <lineage>
        <taxon>Eukaryota</taxon>
        <taxon>Metazoa</taxon>
        <taxon>Spiralia</taxon>
        <taxon>Lophotrochozoa</taxon>
        <taxon>Annelida</taxon>
        <taxon>Polychaeta</taxon>
        <taxon>Sedentaria</taxon>
        <taxon>Canalipalpata</taxon>
        <taxon>Terebellida</taxon>
        <taxon>Terebelliformia</taxon>
        <taxon>Alvinellidae</taxon>
        <taxon>Paralvinella</taxon>
    </lineage>
</organism>
<feature type="compositionally biased region" description="Polar residues" evidence="2">
    <location>
        <begin position="442"/>
        <end position="453"/>
    </location>
</feature>
<name>A0AAD9NEL5_9ANNE</name>
<feature type="compositionally biased region" description="Basic and acidic residues" evidence="2">
    <location>
        <begin position="581"/>
        <end position="591"/>
    </location>
</feature>
<evidence type="ECO:0000256" key="1">
    <source>
        <dbReference type="SAM" id="Coils"/>
    </source>
</evidence>
<keyword evidence="1" id="KW-0175">Coiled coil</keyword>
<dbReference type="Proteomes" id="UP001208570">
    <property type="component" value="Unassembled WGS sequence"/>
</dbReference>
<dbReference type="EMBL" id="JAODUP010000028">
    <property type="protein sequence ID" value="KAK2167422.1"/>
    <property type="molecule type" value="Genomic_DNA"/>
</dbReference>
<feature type="region of interest" description="Disordered" evidence="2">
    <location>
        <begin position="173"/>
        <end position="247"/>
    </location>
</feature>
<feature type="compositionally biased region" description="Polar residues" evidence="2">
    <location>
        <begin position="605"/>
        <end position="617"/>
    </location>
</feature>
<sequence>MLVKDISTPFPFLRAPVIALVLLLTYTAALDLKSVSINFINCGLTRVDPGIMAMDMLSGYADLRLLVDVGPPPFDFMDTEGIRVNKDKLEATEQTYEANLEEIRASYKEACIRIDQLEDEIKKVQSNGRAHSEPRRRVSRSNTLPEFRLPLQKLDDLFKTELEIIRLTTPLLKSQGNSAPKDLSLEPGDRSRPITKEASRLSRQSRSRGSSNKLTRSILVEQQDIDSHKQPSRGALKTRSNLEPVQEVQELHDDGFDLKDETSWERDVLLNHLDQAEKLQTDAEKEADLAINQLEEIINDQEDLEKENEEKREGQESGAREASLTLQEAEDNLNSVLEDQSQSLEEQLLTQTDDAKLEQRSSSVMTHSSRKVSQSSARMSRSSTEMSQSSAKLSPSSAKMRQSLTTKSESPARMSQSSAVMSHASPSNSPRPATPSDHHQQAAHTVSSATSLRSVGKDGTMKTSPEDDDGQVSGVIVDDEEEAPKGDTDLVNQVFVASPSDSHSQKGALSPLREEEDLGQSKTDAAVAGAGDGNGDDKGSHTPSPVSHHDNAALSPHLLSRESTKLSTASGQSSSVSLKAELSRRGTKIDSVDSEVAPVPKPRSPTHSQMLHKTQSLVEFPTQPVHSSLQRRLTTTTIEISPSNRASEAVSHEPSGLSALGSDRPPSSPDKSLQREETLSRASLCSRGSVQERRQVLSALKASAEERRSKSPGVYSIRSRKSVLSDAELDENGDMPFPKDESKVLEEIFQLISNILSSERSYPVSSLIGFGSKEQSVSTFPRGGTATSVKEDSRSYTTPSSVTSKHSSTRDHLRELQEQYVEL</sequence>
<feature type="region of interest" description="Disordered" evidence="2">
    <location>
        <begin position="351"/>
        <end position="689"/>
    </location>
</feature>
<feature type="compositionally biased region" description="Low complexity" evidence="2">
    <location>
        <begin position="201"/>
        <end position="211"/>
    </location>
</feature>
<keyword evidence="4" id="KW-1185">Reference proteome</keyword>
<protein>
    <submittedName>
        <fullName evidence="3">Uncharacterized protein</fullName>
    </submittedName>
</protein>
<feature type="compositionally biased region" description="Basic and acidic residues" evidence="2">
    <location>
        <begin position="308"/>
        <end position="319"/>
    </location>
</feature>
<gene>
    <name evidence="3" type="ORF">LSH36_28g08001</name>
</gene>
<feature type="compositionally biased region" description="Polar residues" evidence="2">
    <location>
        <begin position="565"/>
        <end position="577"/>
    </location>
</feature>
<dbReference type="AlphaFoldDB" id="A0AAD9NEL5"/>
<accession>A0AAD9NEL5</accession>
<feature type="compositionally biased region" description="Acidic residues" evidence="2">
    <location>
        <begin position="298"/>
        <end position="307"/>
    </location>
</feature>
<reference evidence="3" key="1">
    <citation type="journal article" date="2023" name="Mol. Biol. Evol.">
        <title>Third-Generation Sequencing Reveals the Adaptive Role of the Epigenome in Three Deep-Sea Polychaetes.</title>
        <authorList>
            <person name="Perez M."/>
            <person name="Aroh O."/>
            <person name="Sun Y."/>
            <person name="Lan Y."/>
            <person name="Juniper S.K."/>
            <person name="Young C.R."/>
            <person name="Angers B."/>
            <person name="Qian P.Y."/>
        </authorList>
    </citation>
    <scope>NUCLEOTIDE SEQUENCE</scope>
    <source>
        <strain evidence="3">P08H-3</strain>
    </source>
</reference>